<keyword evidence="1" id="KW-0614">Plasmid</keyword>
<evidence type="ECO:0000313" key="1">
    <source>
        <dbReference type="EMBL" id="BAR63621.1"/>
    </source>
</evidence>
<dbReference type="EMBL" id="AP014688">
    <property type="protein sequence ID" value="BAR63621.1"/>
    <property type="molecule type" value="Genomic_DNA"/>
</dbReference>
<protein>
    <submittedName>
        <fullName evidence="1">Uncharacterized protein</fullName>
    </submittedName>
</protein>
<dbReference type="Proteomes" id="UP000063308">
    <property type="component" value="Plasmid pNK6d"/>
</dbReference>
<name>A0A0E4BXM7_9BRAD</name>
<sequence>MNVCKAHNIWIEQCEAAQTIKARFGLTAAFDYLVGEKLMSFASAASRHPDFARELPRFVSEVRRMFTPDEIGAQLAHIERSHNERNVDVLEEDDLLREGPAAVAECVQKFMLVKELLTAPMLGTS</sequence>
<geneLocation type="plasmid" evidence="2">
    <name>pNK6d DNA</name>
</geneLocation>
<gene>
    <name evidence="1" type="ORF">NK6_d_62</name>
</gene>
<organism evidence="1 2">
    <name type="scientific">Bradyrhizobium diazoefficiens</name>
    <dbReference type="NCBI Taxonomy" id="1355477"/>
    <lineage>
        <taxon>Bacteria</taxon>
        <taxon>Pseudomonadati</taxon>
        <taxon>Pseudomonadota</taxon>
        <taxon>Alphaproteobacteria</taxon>
        <taxon>Hyphomicrobiales</taxon>
        <taxon>Nitrobacteraceae</taxon>
        <taxon>Bradyrhizobium</taxon>
    </lineage>
</organism>
<dbReference type="RefSeq" id="WP_060913266.1">
    <property type="nucleotide sequence ID" value="NZ_JAFCKD010000114.1"/>
</dbReference>
<reference evidence="1 2" key="1">
    <citation type="submission" date="2014-11" db="EMBL/GenBank/DDBJ databases">
        <title>Symbiosis island explosion on the genome of extra-slow-growing strains of soybean bradyrhizobia with massive insertion sequences.</title>
        <authorList>
            <person name="Iida T."/>
            <person name="Minamisawa K."/>
        </authorList>
    </citation>
    <scope>NUCLEOTIDE SEQUENCE [LARGE SCALE GENOMIC DNA]</scope>
    <source>
        <strain evidence="1 2">NK6</strain>
        <plasmid evidence="2">pNK6d DNA</plasmid>
    </source>
</reference>
<dbReference type="AlphaFoldDB" id="A0A0E4BXM7"/>
<proteinExistence type="predicted"/>
<evidence type="ECO:0000313" key="2">
    <source>
        <dbReference type="Proteomes" id="UP000063308"/>
    </source>
</evidence>
<accession>A0A0E4BXM7</accession>